<evidence type="ECO:0000256" key="3">
    <source>
        <dbReference type="ARBA" id="ARBA00022989"/>
    </source>
</evidence>
<dbReference type="EMBL" id="JAPEIS010000002">
    <property type="protein sequence ID" value="KAJ8068874.1"/>
    <property type="molecule type" value="Genomic_DNA"/>
</dbReference>
<dbReference type="Pfam" id="PF04479">
    <property type="entry name" value="RTA1"/>
    <property type="match status" value="1"/>
</dbReference>
<evidence type="ECO:0000256" key="4">
    <source>
        <dbReference type="ARBA" id="ARBA00023136"/>
    </source>
</evidence>
<proteinExistence type="predicted"/>
<keyword evidence="7" id="KW-1185">Reference proteome</keyword>
<sequence>MVADWIALSLQAIGGAIVDTAGTEDSMSGGTHILVAGLSFQVVGLILFMLIVGEYAFKVKSESSRRQVADWAAGEANMRKGERKMRYLCYGMNNHGVQFHVNASSSPSFSFPLYLPHHPSKITFSKSN</sequence>
<keyword evidence="4 5" id="KW-0472">Membrane</keyword>
<protein>
    <submittedName>
        <fullName evidence="6">Uncharacterized protein</fullName>
    </submittedName>
</protein>
<evidence type="ECO:0000256" key="5">
    <source>
        <dbReference type="SAM" id="Phobius"/>
    </source>
</evidence>
<dbReference type="Proteomes" id="UP001152300">
    <property type="component" value="Unassembled WGS sequence"/>
</dbReference>
<dbReference type="InterPro" id="IPR007568">
    <property type="entry name" value="RTA1"/>
</dbReference>
<dbReference type="PANTHER" id="PTHR31465:SF1">
    <property type="entry name" value="PROTEIN RTA1-RELATED"/>
    <property type="match status" value="1"/>
</dbReference>
<gene>
    <name evidence="6" type="ORF">OCU04_002558</name>
</gene>
<dbReference type="OrthoDB" id="4521223at2759"/>
<keyword evidence="3 5" id="KW-1133">Transmembrane helix</keyword>
<evidence type="ECO:0000256" key="2">
    <source>
        <dbReference type="ARBA" id="ARBA00022692"/>
    </source>
</evidence>
<dbReference type="AlphaFoldDB" id="A0A9X0AUK5"/>
<keyword evidence="2 5" id="KW-0812">Transmembrane</keyword>
<dbReference type="PANTHER" id="PTHR31465">
    <property type="entry name" value="PROTEIN RTA1-RELATED"/>
    <property type="match status" value="1"/>
</dbReference>
<dbReference type="GO" id="GO:0016020">
    <property type="term" value="C:membrane"/>
    <property type="evidence" value="ECO:0007669"/>
    <property type="project" value="UniProtKB-SubCell"/>
</dbReference>
<organism evidence="6 7">
    <name type="scientific">Sclerotinia nivalis</name>
    <dbReference type="NCBI Taxonomy" id="352851"/>
    <lineage>
        <taxon>Eukaryota</taxon>
        <taxon>Fungi</taxon>
        <taxon>Dikarya</taxon>
        <taxon>Ascomycota</taxon>
        <taxon>Pezizomycotina</taxon>
        <taxon>Leotiomycetes</taxon>
        <taxon>Helotiales</taxon>
        <taxon>Sclerotiniaceae</taxon>
        <taxon>Sclerotinia</taxon>
    </lineage>
</organism>
<accession>A0A9X0AUK5</accession>
<comment type="caution">
    <text evidence="6">The sequence shown here is derived from an EMBL/GenBank/DDBJ whole genome shotgun (WGS) entry which is preliminary data.</text>
</comment>
<reference evidence="6" key="1">
    <citation type="submission" date="2022-11" db="EMBL/GenBank/DDBJ databases">
        <title>Genome Resource of Sclerotinia nivalis Strain SnTB1, a Plant Pathogen Isolated from American Ginseng.</title>
        <authorList>
            <person name="Fan S."/>
        </authorList>
    </citation>
    <scope>NUCLEOTIDE SEQUENCE</scope>
    <source>
        <strain evidence="6">SnTB1</strain>
    </source>
</reference>
<feature type="transmembrane region" description="Helical" evidence="5">
    <location>
        <begin position="33"/>
        <end position="57"/>
    </location>
</feature>
<evidence type="ECO:0000313" key="7">
    <source>
        <dbReference type="Proteomes" id="UP001152300"/>
    </source>
</evidence>
<name>A0A9X0AUK5_9HELO</name>
<evidence type="ECO:0000256" key="1">
    <source>
        <dbReference type="ARBA" id="ARBA00004141"/>
    </source>
</evidence>
<evidence type="ECO:0000313" key="6">
    <source>
        <dbReference type="EMBL" id="KAJ8068874.1"/>
    </source>
</evidence>
<comment type="subcellular location">
    <subcellularLocation>
        <location evidence="1">Membrane</location>
        <topology evidence="1">Multi-pass membrane protein</topology>
    </subcellularLocation>
</comment>